<organism evidence="4 5">
    <name type="scientific">Parasutterella secunda</name>
    <dbReference type="NCBI Taxonomy" id="626947"/>
    <lineage>
        <taxon>Bacteria</taxon>
        <taxon>Pseudomonadati</taxon>
        <taxon>Pseudomonadota</taxon>
        <taxon>Betaproteobacteria</taxon>
        <taxon>Burkholderiales</taxon>
        <taxon>Sutterellaceae</taxon>
        <taxon>Parasutterella</taxon>
    </lineage>
</organism>
<evidence type="ECO:0000256" key="1">
    <source>
        <dbReference type="ARBA" id="ARBA00010742"/>
    </source>
</evidence>
<dbReference type="PANTHER" id="PTHR30024:SF42">
    <property type="entry name" value="ALIPHATIC SULFONATES-BINDING PROTEIN-RELATED"/>
    <property type="match status" value="1"/>
</dbReference>
<evidence type="ECO:0000313" key="4">
    <source>
        <dbReference type="EMBL" id="MBM6927733.1"/>
    </source>
</evidence>
<comment type="caution">
    <text evidence="4">The sequence shown here is derived from an EMBL/GenBank/DDBJ whole genome shotgun (WGS) entry which is preliminary data.</text>
</comment>
<dbReference type="RefSeq" id="WP_205049330.1">
    <property type="nucleotide sequence ID" value="NZ_JACJKX010000001.1"/>
</dbReference>
<dbReference type="InterPro" id="IPR001638">
    <property type="entry name" value="Solute-binding_3/MltF_N"/>
</dbReference>
<dbReference type="Pfam" id="PF09084">
    <property type="entry name" value="NMT1"/>
    <property type="match status" value="1"/>
</dbReference>
<feature type="signal peptide" evidence="2">
    <location>
        <begin position="1"/>
        <end position="24"/>
    </location>
</feature>
<dbReference type="PANTHER" id="PTHR30024">
    <property type="entry name" value="ALIPHATIC SULFONATES-BINDING PROTEIN-RELATED"/>
    <property type="match status" value="1"/>
</dbReference>
<accession>A0ABS2GPG5</accession>
<keyword evidence="2" id="KW-0732">Signal</keyword>
<sequence length="315" mass="33994">MKLKKLLMVSAMVLTGSLMSAVEAAPDQINIAYVKDPFNLQNIVMKQHQSLEKEFQKDGIKINWVSINSGAQQAQAMAAGSLDVSAVMNTASLLMANGAGNKVLVATGVARPTQVFAVVGKAGQQMKIEDLKGKKVAGPKGTVLHQVLVAALKSKGMSINDVEFIQMDPSKAYAALMGKHVDAALLAASLIIKSNQAGAKTVVTADGLVNPLLVMAVSEKFAKENSALLERIVKVHRQTTKWIYENYDQAIAMGAKEAGVSLQDADKLAKWSHYFDVITDEDLQSLKSDQAFLLENDMMQNKVNTDQLVLPIARQ</sequence>
<keyword evidence="5" id="KW-1185">Reference proteome</keyword>
<proteinExistence type="inferred from homology"/>
<protein>
    <submittedName>
        <fullName evidence="4">NrtA/SsuA/CpmA family ABC transporter substrate-binding protein</fullName>
    </submittedName>
</protein>
<dbReference type="Gene3D" id="3.40.190.10">
    <property type="entry name" value="Periplasmic binding protein-like II"/>
    <property type="match status" value="2"/>
</dbReference>
<feature type="chain" id="PRO_5047370497" evidence="2">
    <location>
        <begin position="25"/>
        <end position="315"/>
    </location>
</feature>
<gene>
    <name evidence="4" type="ORF">H5985_00360</name>
</gene>
<dbReference type="SMART" id="SM00062">
    <property type="entry name" value="PBPb"/>
    <property type="match status" value="1"/>
</dbReference>
<dbReference type="Proteomes" id="UP000777002">
    <property type="component" value="Unassembled WGS sequence"/>
</dbReference>
<name>A0ABS2GPG5_9BURK</name>
<comment type="similarity">
    <text evidence="1">Belongs to the bacterial solute-binding protein SsuA/TauA family.</text>
</comment>
<dbReference type="InterPro" id="IPR015168">
    <property type="entry name" value="SsuA/THI5"/>
</dbReference>
<feature type="domain" description="Solute-binding protein family 3/N-terminal" evidence="3">
    <location>
        <begin position="28"/>
        <end position="246"/>
    </location>
</feature>
<evidence type="ECO:0000259" key="3">
    <source>
        <dbReference type="SMART" id="SM00062"/>
    </source>
</evidence>
<dbReference type="CDD" id="cd01008">
    <property type="entry name" value="PBP2_NrtA_SsuA_CpmA_like"/>
    <property type="match status" value="1"/>
</dbReference>
<dbReference type="SUPFAM" id="SSF53850">
    <property type="entry name" value="Periplasmic binding protein-like II"/>
    <property type="match status" value="1"/>
</dbReference>
<dbReference type="EMBL" id="JACJKX010000001">
    <property type="protein sequence ID" value="MBM6927733.1"/>
    <property type="molecule type" value="Genomic_DNA"/>
</dbReference>
<reference evidence="4 5" key="1">
    <citation type="journal article" date="2021" name="Sci. Rep.">
        <title>The distribution of antibiotic resistance genes in chicken gut microbiota commensals.</title>
        <authorList>
            <person name="Juricova H."/>
            <person name="Matiasovicova J."/>
            <person name="Kubasova T."/>
            <person name="Cejkova D."/>
            <person name="Rychlik I."/>
        </authorList>
    </citation>
    <scope>NUCLEOTIDE SEQUENCE [LARGE SCALE GENOMIC DNA]</scope>
    <source>
        <strain evidence="4 5">An562</strain>
    </source>
</reference>
<evidence type="ECO:0000256" key="2">
    <source>
        <dbReference type="SAM" id="SignalP"/>
    </source>
</evidence>
<evidence type="ECO:0000313" key="5">
    <source>
        <dbReference type="Proteomes" id="UP000777002"/>
    </source>
</evidence>